<dbReference type="SMART" id="SM00225">
    <property type="entry name" value="BTB"/>
    <property type="match status" value="1"/>
</dbReference>
<dbReference type="InterPro" id="IPR015915">
    <property type="entry name" value="Kelch-typ_b-propeller"/>
</dbReference>
<dbReference type="PANTHER" id="PTHR45632:SF11">
    <property type="entry name" value="KELCH-LIKE PROTEIN 9"/>
    <property type="match status" value="1"/>
</dbReference>
<evidence type="ECO:0000313" key="12">
    <source>
        <dbReference type="EMBL" id="KAJ8405216.1"/>
    </source>
</evidence>
<evidence type="ECO:0000256" key="3">
    <source>
        <dbReference type="ARBA" id="ARBA00022618"/>
    </source>
</evidence>
<comment type="caution">
    <text evidence="12">The sequence shown here is derived from an EMBL/GenBank/DDBJ whole genome shotgun (WGS) entry which is preliminary data.</text>
</comment>
<dbReference type="GO" id="GO:0051301">
    <property type="term" value="P:cell division"/>
    <property type="evidence" value="ECO:0007669"/>
    <property type="project" value="UniProtKB-KW"/>
</dbReference>
<dbReference type="GO" id="GO:0004842">
    <property type="term" value="F:ubiquitin-protein transferase activity"/>
    <property type="evidence" value="ECO:0007669"/>
    <property type="project" value="TreeGrafter"/>
</dbReference>
<evidence type="ECO:0000256" key="10">
    <source>
        <dbReference type="SAM" id="MobiDB-lite"/>
    </source>
</evidence>
<feature type="region of interest" description="Disordered" evidence="10">
    <location>
        <begin position="1"/>
        <end position="33"/>
    </location>
</feature>
<feature type="domain" description="BTB" evidence="11">
    <location>
        <begin position="117"/>
        <end position="186"/>
    </location>
</feature>
<dbReference type="Proteomes" id="UP001221898">
    <property type="component" value="Unassembled WGS sequence"/>
</dbReference>
<keyword evidence="7" id="KW-0131">Cell cycle</keyword>
<dbReference type="GO" id="GO:0032465">
    <property type="term" value="P:regulation of cytokinesis"/>
    <property type="evidence" value="ECO:0007669"/>
    <property type="project" value="UniProtKB-ARBA"/>
</dbReference>
<keyword evidence="5" id="KW-0498">Mitosis</keyword>
<evidence type="ECO:0000256" key="5">
    <source>
        <dbReference type="ARBA" id="ARBA00022776"/>
    </source>
</evidence>
<comment type="subunit">
    <text evidence="9">Component of the BCR(KLHL9-KLHL13) E3 ubiquitin ligase complex, at least composed of CUL3, KLHL9, KLHL13 and RBX1. Interacts with AURKB.</text>
</comment>
<keyword evidence="6" id="KW-0833">Ubl conjugation pathway</keyword>
<dbReference type="SMART" id="SM00875">
    <property type="entry name" value="BACK"/>
    <property type="match status" value="1"/>
</dbReference>
<evidence type="ECO:0000259" key="11">
    <source>
        <dbReference type="PROSITE" id="PS50097"/>
    </source>
</evidence>
<dbReference type="SUPFAM" id="SSF54695">
    <property type="entry name" value="POZ domain"/>
    <property type="match status" value="1"/>
</dbReference>
<dbReference type="Pfam" id="PF00651">
    <property type="entry name" value="BTB"/>
    <property type="match status" value="1"/>
</dbReference>
<dbReference type="InterPro" id="IPR006652">
    <property type="entry name" value="Kelch_1"/>
</dbReference>
<dbReference type="SUPFAM" id="SSF117281">
    <property type="entry name" value="Kelch motif"/>
    <property type="match status" value="1"/>
</dbReference>
<dbReference type="FunFam" id="1.25.40.420:FF:000002">
    <property type="entry name" value="Kelch-like family member 13"/>
    <property type="match status" value="1"/>
</dbReference>
<dbReference type="AlphaFoldDB" id="A0AAD7SP77"/>
<protein>
    <recommendedName>
        <fullName evidence="11">BTB domain-containing protein</fullName>
    </recommendedName>
</protein>
<dbReference type="Pfam" id="PF07707">
    <property type="entry name" value="BACK"/>
    <property type="match status" value="1"/>
</dbReference>
<evidence type="ECO:0000313" key="13">
    <source>
        <dbReference type="Proteomes" id="UP001221898"/>
    </source>
</evidence>
<proteinExistence type="predicted"/>
<dbReference type="InterPro" id="IPR000210">
    <property type="entry name" value="BTB/POZ_dom"/>
</dbReference>
<comment type="pathway">
    <text evidence="1">Protein modification; protein ubiquitination.</text>
</comment>
<dbReference type="PROSITE" id="PS50097">
    <property type="entry name" value="BTB"/>
    <property type="match status" value="1"/>
</dbReference>
<sequence length="680" mass="76293">MSEAGRSAISDRSSGDFREQNNSNSDSGRGVVLGEDMDHSVHRGEMMSVGLHDRYCAISLVDEDDPHMKVSLGNSDMGVSAHLQASKTGNTRFFTSNTHSSVVLQGFDQLRIEGLLCDVTLVPGDGDEAFPVHRAMMASSSDYFKAMFTGGMKEQDLMCIKLHGVNRIGLKKIIDFIYTAKLSLNMENLQDTLEAASFLQILPVLDFCKVFLISGVSLDNCVEVGRIANAYNLTEVDKYVNNFILKNFPSLLGTGEFVKLPFERLAFVLSSNSLKHCGELDLFKAACRWLRHDDSRMEHAPRLMKNIRFPLMSPQELINHVQTVDFMRTDNTCVNLLLEASNYQMMPYMQPVMQSERTAIRSDSAHLVTLGGVLRQQLVVSKELRLYDEKAREWKALAPMDAPRYQHGIAVIGNFLYVVGGQSNYDTKGKTAVDTVFRYDPRYNRWMQVASLNEKRTFFHLSALKGHLYAVGGRNAAGELATVECYNPRTNEWTYVAKMNEPHYGHAGTVYGGFMYISGGITHDTFQKELMCFDPDTDKWTQKAPMTTVRGLHCMCTVGDRLYVIGGNHFRGTSDYDDVLSCEYYSPALDLWTPIAPMLRGQSDVGVAVFENKIYVVGGYSWNNRCMVEIVQKYDPEKDEWHKVFDLPESLGGIRACTLTVFPPEDNMGSPSRESPLSAP</sequence>
<dbReference type="EMBL" id="JAINUG010000049">
    <property type="protein sequence ID" value="KAJ8405216.1"/>
    <property type="molecule type" value="Genomic_DNA"/>
</dbReference>
<dbReference type="FunFam" id="3.30.710.10:FF:000011">
    <property type="entry name" value="Kelch-like family member 13"/>
    <property type="match status" value="1"/>
</dbReference>
<gene>
    <name evidence="12" type="ORF">AAFF_G00322070</name>
</gene>
<dbReference type="PANTHER" id="PTHR45632">
    <property type="entry name" value="LD33804P"/>
    <property type="match status" value="1"/>
</dbReference>
<dbReference type="Pfam" id="PF24681">
    <property type="entry name" value="Kelch_KLHDC2_KLHL20_DRC7"/>
    <property type="match status" value="1"/>
</dbReference>
<evidence type="ECO:0000256" key="7">
    <source>
        <dbReference type="ARBA" id="ARBA00023306"/>
    </source>
</evidence>
<evidence type="ECO:0000256" key="2">
    <source>
        <dbReference type="ARBA" id="ARBA00022441"/>
    </source>
</evidence>
<dbReference type="GO" id="GO:0097602">
    <property type="term" value="F:cullin family protein binding"/>
    <property type="evidence" value="ECO:0007669"/>
    <property type="project" value="TreeGrafter"/>
</dbReference>
<reference evidence="12" key="1">
    <citation type="journal article" date="2023" name="Science">
        <title>Genome structures resolve the early diversification of teleost fishes.</title>
        <authorList>
            <person name="Parey E."/>
            <person name="Louis A."/>
            <person name="Montfort J."/>
            <person name="Bouchez O."/>
            <person name="Roques C."/>
            <person name="Iampietro C."/>
            <person name="Lluch J."/>
            <person name="Castinel A."/>
            <person name="Donnadieu C."/>
            <person name="Desvignes T."/>
            <person name="Floi Bucao C."/>
            <person name="Jouanno E."/>
            <person name="Wen M."/>
            <person name="Mejri S."/>
            <person name="Dirks R."/>
            <person name="Jansen H."/>
            <person name="Henkel C."/>
            <person name="Chen W.J."/>
            <person name="Zahm M."/>
            <person name="Cabau C."/>
            <person name="Klopp C."/>
            <person name="Thompson A.W."/>
            <person name="Robinson-Rechavi M."/>
            <person name="Braasch I."/>
            <person name="Lecointre G."/>
            <person name="Bobe J."/>
            <person name="Postlethwait J.H."/>
            <person name="Berthelot C."/>
            <person name="Roest Crollius H."/>
            <person name="Guiguen Y."/>
        </authorList>
    </citation>
    <scope>NUCLEOTIDE SEQUENCE</scope>
    <source>
        <strain evidence="12">NC1722</strain>
    </source>
</reference>
<dbReference type="InterPro" id="IPR011705">
    <property type="entry name" value="BACK"/>
</dbReference>
<dbReference type="Gene3D" id="1.25.40.420">
    <property type="match status" value="1"/>
</dbReference>
<dbReference type="InterPro" id="IPR017096">
    <property type="entry name" value="BTB-kelch_protein"/>
</dbReference>
<evidence type="ECO:0000256" key="8">
    <source>
        <dbReference type="ARBA" id="ARBA00056604"/>
    </source>
</evidence>
<dbReference type="SMART" id="SM00612">
    <property type="entry name" value="Kelch"/>
    <property type="match status" value="6"/>
</dbReference>
<dbReference type="FunFam" id="2.120.10.80:FF:000001">
    <property type="entry name" value="Kelch-like family member 13"/>
    <property type="match status" value="1"/>
</dbReference>
<dbReference type="CDD" id="cd18449">
    <property type="entry name" value="BACK_KLHL9_13"/>
    <property type="match status" value="1"/>
</dbReference>
<dbReference type="GO" id="GO:0031463">
    <property type="term" value="C:Cul3-RING ubiquitin ligase complex"/>
    <property type="evidence" value="ECO:0007669"/>
    <property type="project" value="TreeGrafter"/>
</dbReference>
<dbReference type="InterPro" id="IPR011333">
    <property type="entry name" value="SKP1/BTB/POZ_sf"/>
</dbReference>
<dbReference type="Pfam" id="PF01344">
    <property type="entry name" value="Kelch_1"/>
    <property type="match status" value="1"/>
</dbReference>
<evidence type="ECO:0000256" key="6">
    <source>
        <dbReference type="ARBA" id="ARBA00022786"/>
    </source>
</evidence>
<keyword evidence="2" id="KW-0880">Kelch repeat</keyword>
<keyword evidence="3" id="KW-0132">Cell division</keyword>
<evidence type="ECO:0000256" key="4">
    <source>
        <dbReference type="ARBA" id="ARBA00022737"/>
    </source>
</evidence>
<dbReference type="Gene3D" id="2.120.10.80">
    <property type="entry name" value="Kelch-type beta propeller"/>
    <property type="match status" value="1"/>
</dbReference>
<dbReference type="CDD" id="cd18239">
    <property type="entry name" value="BTB_POZ_KLHL9_13"/>
    <property type="match status" value="1"/>
</dbReference>
<evidence type="ECO:0000256" key="9">
    <source>
        <dbReference type="ARBA" id="ARBA00064290"/>
    </source>
</evidence>
<keyword evidence="13" id="KW-1185">Reference proteome</keyword>
<dbReference type="GO" id="GO:0005829">
    <property type="term" value="C:cytosol"/>
    <property type="evidence" value="ECO:0007669"/>
    <property type="project" value="UniProtKB-ARBA"/>
</dbReference>
<name>A0AAD7SP77_9TELE</name>
<keyword evidence="4" id="KW-0677">Repeat</keyword>
<dbReference type="GO" id="GO:0016567">
    <property type="term" value="P:protein ubiquitination"/>
    <property type="evidence" value="ECO:0007669"/>
    <property type="project" value="UniProtKB-ARBA"/>
</dbReference>
<dbReference type="Gene3D" id="3.30.710.10">
    <property type="entry name" value="Potassium Channel Kv1.1, Chain A"/>
    <property type="match status" value="1"/>
</dbReference>
<organism evidence="12 13">
    <name type="scientific">Aldrovandia affinis</name>
    <dbReference type="NCBI Taxonomy" id="143900"/>
    <lineage>
        <taxon>Eukaryota</taxon>
        <taxon>Metazoa</taxon>
        <taxon>Chordata</taxon>
        <taxon>Craniata</taxon>
        <taxon>Vertebrata</taxon>
        <taxon>Euteleostomi</taxon>
        <taxon>Actinopterygii</taxon>
        <taxon>Neopterygii</taxon>
        <taxon>Teleostei</taxon>
        <taxon>Notacanthiformes</taxon>
        <taxon>Halosauridae</taxon>
        <taxon>Aldrovandia</taxon>
    </lineage>
</organism>
<accession>A0AAD7SP77</accession>
<comment type="function">
    <text evidence="8">Substrate-specific adapter of a BCR (BTB-CUL3-RBX1) E3 ubiquitin-protein ligase complex required for mitotic progression and cytokinesis. The BCR(KLHL9-KLHL13) E3 ubiquitin ligase complex mediates the ubiquitination of AURKB and controls the dynamic behavior of AURKB on mitotic chromosomes and thereby coordinates faithful mitotic progression and completion of cytokinesis.</text>
</comment>
<dbReference type="PIRSF" id="PIRSF037037">
    <property type="entry name" value="Kelch-like_protein_gigaxonin"/>
    <property type="match status" value="1"/>
</dbReference>
<evidence type="ECO:0000256" key="1">
    <source>
        <dbReference type="ARBA" id="ARBA00004906"/>
    </source>
</evidence>